<dbReference type="OrthoDB" id="2436484at2759"/>
<sequence length="122" mass="13891">MLGVFQIDKGPVCRDLIVLGNSLQELIKNSDDYFSTKHTSLEAVRRAYKDAQNCARDVCEALLMLHRNSLVHRDPRWDNIVQLGPDPFMLIDLETLAEADAALPEEFEGFTNWDELNLDEGK</sequence>
<dbReference type="InterPro" id="IPR011009">
    <property type="entry name" value="Kinase-like_dom_sf"/>
</dbReference>
<dbReference type="SUPFAM" id="SSF56112">
    <property type="entry name" value="Protein kinase-like (PK-like)"/>
    <property type="match status" value="1"/>
</dbReference>
<dbReference type="Proteomes" id="UP000007264">
    <property type="component" value="Unassembled WGS sequence"/>
</dbReference>
<reference evidence="2 3" key="1">
    <citation type="journal article" date="2012" name="Genome Biol.">
        <title>The genome of the polar eukaryotic microalga coccomyxa subellipsoidea reveals traits of cold adaptation.</title>
        <authorList>
            <person name="Blanc G."/>
            <person name="Agarkova I."/>
            <person name="Grimwood J."/>
            <person name="Kuo A."/>
            <person name="Brueggeman A."/>
            <person name="Dunigan D."/>
            <person name="Gurnon J."/>
            <person name="Ladunga I."/>
            <person name="Lindquist E."/>
            <person name="Lucas S."/>
            <person name="Pangilinan J."/>
            <person name="Proschold T."/>
            <person name="Salamov A."/>
            <person name="Schmutz J."/>
            <person name="Weeks D."/>
            <person name="Yamada T."/>
            <person name="Claverie J.M."/>
            <person name="Grigoriev I."/>
            <person name="Van Etten J."/>
            <person name="Lomsadze A."/>
            <person name="Borodovsky M."/>
        </authorList>
    </citation>
    <scope>NUCLEOTIDE SEQUENCE [LARGE SCALE GENOMIC DNA]</scope>
    <source>
        <strain evidence="2 3">C-169</strain>
    </source>
</reference>
<dbReference type="RefSeq" id="XP_005650941.1">
    <property type="nucleotide sequence ID" value="XM_005650884.1"/>
</dbReference>
<feature type="domain" description="Protein kinase" evidence="1">
    <location>
        <begin position="1"/>
        <end position="122"/>
    </location>
</feature>
<dbReference type="PROSITE" id="PS50011">
    <property type="entry name" value="PROTEIN_KINASE_DOM"/>
    <property type="match status" value="1"/>
</dbReference>
<keyword evidence="3" id="KW-1185">Reference proteome</keyword>
<dbReference type="Gene3D" id="1.10.510.10">
    <property type="entry name" value="Transferase(Phosphotransferase) domain 1"/>
    <property type="match status" value="1"/>
</dbReference>
<evidence type="ECO:0000259" key="1">
    <source>
        <dbReference type="PROSITE" id="PS50011"/>
    </source>
</evidence>
<evidence type="ECO:0000313" key="2">
    <source>
        <dbReference type="EMBL" id="EIE26397.1"/>
    </source>
</evidence>
<evidence type="ECO:0000313" key="3">
    <source>
        <dbReference type="Proteomes" id="UP000007264"/>
    </source>
</evidence>
<gene>
    <name evidence="2" type="ORF">COCSUDRAFT_39505</name>
</gene>
<dbReference type="InterPro" id="IPR000719">
    <property type="entry name" value="Prot_kinase_dom"/>
</dbReference>
<dbReference type="EMBL" id="AGSI01000002">
    <property type="protein sequence ID" value="EIE26397.1"/>
    <property type="molecule type" value="Genomic_DNA"/>
</dbReference>
<organism evidence="2 3">
    <name type="scientific">Coccomyxa subellipsoidea (strain C-169)</name>
    <name type="common">Green microalga</name>
    <dbReference type="NCBI Taxonomy" id="574566"/>
    <lineage>
        <taxon>Eukaryota</taxon>
        <taxon>Viridiplantae</taxon>
        <taxon>Chlorophyta</taxon>
        <taxon>core chlorophytes</taxon>
        <taxon>Trebouxiophyceae</taxon>
        <taxon>Trebouxiophyceae incertae sedis</taxon>
        <taxon>Coccomyxaceae</taxon>
        <taxon>Coccomyxa</taxon>
        <taxon>Coccomyxa subellipsoidea</taxon>
    </lineage>
</organism>
<dbReference type="GO" id="GO:0004672">
    <property type="term" value="F:protein kinase activity"/>
    <property type="evidence" value="ECO:0007669"/>
    <property type="project" value="InterPro"/>
</dbReference>
<dbReference type="GO" id="GO:0005524">
    <property type="term" value="F:ATP binding"/>
    <property type="evidence" value="ECO:0007669"/>
    <property type="project" value="InterPro"/>
</dbReference>
<protein>
    <recommendedName>
        <fullName evidence="1">Protein kinase domain-containing protein</fullName>
    </recommendedName>
</protein>
<dbReference type="KEGG" id="csl:COCSUDRAFT_39505"/>
<accession>I0Z6X8</accession>
<proteinExistence type="predicted"/>
<dbReference type="GeneID" id="17044407"/>
<dbReference type="AlphaFoldDB" id="I0Z6X8"/>
<name>I0Z6X8_COCSC</name>
<comment type="caution">
    <text evidence="2">The sequence shown here is derived from an EMBL/GenBank/DDBJ whole genome shotgun (WGS) entry which is preliminary data.</text>
</comment>